<dbReference type="FunFam" id="3.30.160.60:FF:000446">
    <property type="entry name" value="Zinc finger protein"/>
    <property type="match status" value="1"/>
</dbReference>
<evidence type="ECO:0000256" key="6">
    <source>
        <dbReference type="ARBA" id="ARBA00023015"/>
    </source>
</evidence>
<sequence>MLEVCDLIPDEARKPDRSVLQHAAEQLWSKLKVDATSVTGLDCSLAACSTNTTTTTANTACQPRTILANLFIITTEKSIFPTSSSIVTHPSGSTFPISCETCGKEFIQPSNYSRHLRIHTKERPYACNLCSAQFPYSTSLKRHQQRDHGVDLLSCRVCSKTFLNETSLVRHRTGCELRACVTTTGAELCAQLL</sequence>
<evidence type="ECO:0000259" key="11">
    <source>
        <dbReference type="PROSITE" id="PS50157"/>
    </source>
</evidence>
<keyword evidence="8" id="KW-0804">Transcription</keyword>
<evidence type="ECO:0000256" key="9">
    <source>
        <dbReference type="ARBA" id="ARBA00023242"/>
    </source>
</evidence>
<evidence type="ECO:0000256" key="10">
    <source>
        <dbReference type="PROSITE-ProRule" id="PRU00042"/>
    </source>
</evidence>
<dbReference type="Proteomes" id="UP000230066">
    <property type="component" value="Unassembled WGS sequence"/>
</dbReference>
<keyword evidence="2" id="KW-0479">Metal-binding</keyword>
<gene>
    <name evidence="12" type="ORF">D915_004898</name>
</gene>
<keyword evidence="13" id="KW-1185">Reference proteome</keyword>
<dbReference type="SUPFAM" id="SSF57667">
    <property type="entry name" value="beta-beta-alpha zinc fingers"/>
    <property type="match status" value="2"/>
</dbReference>
<keyword evidence="4 10" id="KW-0863">Zinc-finger</keyword>
<dbReference type="PROSITE" id="PS00028">
    <property type="entry name" value="ZINC_FINGER_C2H2_1"/>
    <property type="match status" value="2"/>
</dbReference>
<dbReference type="PANTHER" id="PTHR24388">
    <property type="entry name" value="ZINC FINGER PROTEIN"/>
    <property type="match status" value="1"/>
</dbReference>
<dbReference type="Pfam" id="PF00096">
    <property type="entry name" value="zf-C2H2"/>
    <property type="match status" value="2"/>
</dbReference>
<reference evidence="12" key="1">
    <citation type="submission" date="2019-03" db="EMBL/GenBank/DDBJ databases">
        <title>Improved annotation for the trematode Fasciola hepatica.</title>
        <authorList>
            <person name="Choi Y.-J."/>
            <person name="Martin J."/>
            <person name="Mitreva M."/>
        </authorList>
    </citation>
    <scope>NUCLEOTIDE SEQUENCE [LARGE SCALE GENOMIC DNA]</scope>
</reference>
<evidence type="ECO:0000256" key="8">
    <source>
        <dbReference type="ARBA" id="ARBA00023163"/>
    </source>
</evidence>
<dbReference type="GO" id="GO:0005634">
    <property type="term" value="C:nucleus"/>
    <property type="evidence" value="ECO:0007669"/>
    <property type="project" value="UniProtKB-SubCell"/>
</dbReference>
<dbReference type="EMBL" id="JXXN02002115">
    <property type="protein sequence ID" value="THD23494.1"/>
    <property type="molecule type" value="Genomic_DNA"/>
</dbReference>
<name>A0A4E0RAX4_FASHE</name>
<comment type="caution">
    <text evidence="12">The sequence shown here is derived from an EMBL/GenBank/DDBJ whole genome shotgun (WGS) entry which is preliminary data.</text>
</comment>
<dbReference type="GO" id="GO:0008270">
    <property type="term" value="F:zinc ion binding"/>
    <property type="evidence" value="ECO:0007669"/>
    <property type="project" value="UniProtKB-KW"/>
</dbReference>
<dbReference type="InterPro" id="IPR013087">
    <property type="entry name" value="Znf_C2H2_type"/>
</dbReference>
<evidence type="ECO:0000256" key="1">
    <source>
        <dbReference type="ARBA" id="ARBA00004123"/>
    </source>
</evidence>
<dbReference type="PANTHER" id="PTHR24388:SF54">
    <property type="entry name" value="PROTEIN ESCARGOT"/>
    <property type="match status" value="1"/>
</dbReference>
<keyword evidence="3" id="KW-0677">Repeat</keyword>
<keyword evidence="5" id="KW-0862">Zinc</keyword>
<dbReference type="FunFam" id="3.30.160.60:FF:000646">
    <property type="entry name" value="Myeloid zinc finger 1"/>
    <property type="match status" value="1"/>
</dbReference>
<evidence type="ECO:0000256" key="5">
    <source>
        <dbReference type="ARBA" id="ARBA00022833"/>
    </source>
</evidence>
<protein>
    <submittedName>
        <fullName evidence="12">Zinc finger protein 70</fullName>
    </submittedName>
</protein>
<evidence type="ECO:0000256" key="3">
    <source>
        <dbReference type="ARBA" id="ARBA00022737"/>
    </source>
</evidence>
<feature type="domain" description="C2H2-type" evidence="11">
    <location>
        <begin position="97"/>
        <end position="124"/>
    </location>
</feature>
<feature type="domain" description="C2H2-type" evidence="11">
    <location>
        <begin position="125"/>
        <end position="148"/>
    </location>
</feature>
<dbReference type="GO" id="GO:0000981">
    <property type="term" value="F:DNA-binding transcription factor activity, RNA polymerase II-specific"/>
    <property type="evidence" value="ECO:0007669"/>
    <property type="project" value="TreeGrafter"/>
</dbReference>
<evidence type="ECO:0000313" key="12">
    <source>
        <dbReference type="EMBL" id="THD23494.1"/>
    </source>
</evidence>
<dbReference type="AlphaFoldDB" id="A0A4E0RAX4"/>
<evidence type="ECO:0000256" key="2">
    <source>
        <dbReference type="ARBA" id="ARBA00022723"/>
    </source>
</evidence>
<dbReference type="GO" id="GO:0000978">
    <property type="term" value="F:RNA polymerase II cis-regulatory region sequence-specific DNA binding"/>
    <property type="evidence" value="ECO:0007669"/>
    <property type="project" value="TreeGrafter"/>
</dbReference>
<dbReference type="PROSITE" id="PS50157">
    <property type="entry name" value="ZINC_FINGER_C2H2_2"/>
    <property type="match status" value="2"/>
</dbReference>
<accession>A0A4E0RAX4</accession>
<keyword evidence="7" id="KW-0238">DNA-binding</keyword>
<evidence type="ECO:0000256" key="7">
    <source>
        <dbReference type="ARBA" id="ARBA00023125"/>
    </source>
</evidence>
<keyword evidence="6" id="KW-0805">Transcription regulation</keyword>
<dbReference type="InterPro" id="IPR050527">
    <property type="entry name" value="Snail/Krueppel_Znf"/>
</dbReference>
<comment type="subcellular location">
    <subcellularLocation>
        <location evidence="1">Nucleus</location>
    </subcellularLocation>
</comment>
<dbReference type="Gene3D" id="3.30.160.60">
    <property type="entry name" value="Classic Zinc Finger"/>
    <property type="match status" value="2"/>
</dbReference>
<evidence type="ECO:0000313" key="13">
    <source>
        <dbReference type="Proteomes" id="UP000230066"/>
    </source>
</evidence>
<keyword evidence="9" id="KW-0539">Nucleus</keyword>
<dbReference type="SMART" id="SM00355">
    <property type="entry name" value="ZnF_C2H2"/>
    <property type="match status" value="3"/>
</dbReference>
<proteinExistence type="predicted"/>
<dbReference type="InterPro" id="IPR036236">
    <property type="entry name" value="Znf_C2H2_sf"/>
</dbReference>
<evidence type="ECO:0000256" key="4">
    <source>
        <dbReference type="ARBA" id="ARBA00022771"/>
    </source>
</evidence>
<organism evidence="12 13">
    <name type="scientific">Fasciola hepatica</name>
    <name type="common">Liver fluke</name>
    <dbReference type="NCBI Taxonomy" id="6192"/>
    <lineage>
        <taxon>Eukaryota</taxon>
        <taxon>Metazoa</taxon>
        <taxon>Spiralia</taxon>
        <taxon>Lophotrochozoa</taxon>
        <taxon>Platyhelminthes</taxon>
        <taxon>Trematoda</taxon>
        <taxon>Digenea</taxon>
        <taxon>Plagiorchiida</taxon>
        <taxon>Echinostomata</taxon>
        <taxon>Echinostomatoidea</taxon>
        <taxon>Fasciolidae</taxon>
        <taxon>Fasciola</taxon>
    </lineage>
</organism>